<accession>A0ABN9A713</accession>
<evidence type="ECO:0000313" key="3">
    <source>
        <dbReference type="Proteomes" id="UP001176941"/>
    </source>
</evidence>
<protein>
    <submittedName>
        <fullName evidence="2">Uncharacterized protein</fullName>
    </submittedName>
</protein>
<reference evidence="2 3" key="1">
    <citation type="submission" date="2023-04" db="EMBL/GenBank/DDBJ databases">
        <authorList>
            <consortium name="ELIXIR-Norway"/>
        </authorList>
    </citation>
    <scope>NUCLEOTIDE SEQUENCE [LARGE SCALE GENOMIC DNA]</scope>
</reference>
<gene>
    <name evidence="1" type="ORF">MRATA1EN1_LOCUS29693</name>
    <name evidence="2" type="ORF">MRATA1EN1_LOCUS29694</name>
</gene>
<evidence type="ECO:0000313" key="1">
    <source>
        <dbReference type="EMBL" id="CAI9180731.1"/>
    </source>
</evidence>
<sequence>MTLRMGLKTNAIPMLALSPPRNVRHHREHKKLSTKLIQTTDRNERTRILYNRKTNRHISHQPLALPTRKAAQELPVAVAMASGAGLQEAALSSIQSLSPV</sequence>
<dbReference type="EMBL" id="OX460343">
    <property type="protein sequence ID" value="CAI9180732.1"/>
    <property type="molecule type" value="Genomic_DNA"/>
</dbReference>
<name>A0ABN9A713_RANTA</name>
<dbReference type="EMBL" id="OX460343">
    <property type="protein sequence ID" value="CAI9180731.1"/>
    <property type="molecule type" value="Genomic_DNA"/>
</dbReference>
<evidence type="ECO:0000313" key="2">
    <source>
        <dbReference type="EMBL" id="CAI9180732.1"/>
    </source>
</evidence>
<keyword evidence="3" id="KW-1185">Reference proteome</keyword>
<proteinExistence type="predicted"/>
<organism evidence="2 3">
    <name type="scientific">Rangifer tarandus platyrhynchus</name>
    <name type="common">Svalbard reindeer</name>
    <dbReference type="NCBI Taxonomy" id="3082113"/>
    <lineage>
        <taxon>Eukaryota</taxon>
        <taxon>Metazoa</taxon>
        <taxon>Chordata</taxon>
        <taxon>Craniata</taxon>
        <taxon>Vertebrata</taxon>
        <taxon>Euteleostomi</taxon>
        <taxon>Mammalia</taxon>
        <taxon>Eutheria</taxon>
        <taxon>Laurasiatheria</taxon>
        <taxon>Artiodactyla</taxon>
        <taxon>Ruminantia</taxon>
        <taxon>Pecora</taxon>
        <taxon>Cervidae</taxon>
        <taxon>Odocoileinae</taxon>
        <taxon>Rangifer</taxon>
    </lineage>
</organism>
<dbReference type="Proteomes" id="UP001176941">
    <property type="component" value="Chromosome X"/>
</dbReference>